<keyword evidence="1" id="KW-0472">Membrane</keyword>
<dbReference type="EMBL" id="LS423452">
    <property type="protein sequence ID" value="SPS04545.1"/>
    <property type="molecule type" value="Genomic_DNA"/>
</dbReference>
<feature type="transmembrane region" description="Helical" evidence="1">
    <location>
        <begin position="39"/>
        <end position="57"/>
    </location>
</feature>
<name>A0A2X0SI10_9PROT</name>
<evidence type="ECO:0000256" key="1">
    <source>
        <dbReference type="SAM" id="Phobius"/>
    </source>
</evidence>
<dbReference type="AlphaFoldDB" id="A0A2X0SI10"/>
<protein>
    <submittedName>
        <fullName evidence="2">Uncharacterized protein</fullName>
    </submittedName>
</protein>
<gene>
    <name evidence="2" type="ORF">NITFAB_0134</name>
</gene>
<sequence length="65" mass="7157">MPLMDCNSGLTYCGQAVSSRLCLLFGFVFSLYIQSRLSINAAGVGAYGFLCLLYMSGRIWDVSLY</sequence>
<organism evidence="2">
    <name type="scientific">Candidatus Nitrotoga fabula</name>
    <dbReference type="NCBI Taxonomy" id="2182327"/>
    <lineage>
        <taxon>Bacteria</taxon>
        <taxon>Pseudomonadati</taxon>
        <taxon>Pseudomonadota</taxon>
        <taxon>Betaproteobacteria</taxon>
        <taxon>Nitrosomonadales</taxon>
        <taxon>Gallionellaceae</taxon>
        <taxon>Candidatus Nitrotoga</taxon>
    </lineage>
</organism>
<reference evidence="2" key="1">
    <citation type="submission" date="2018-05" db="EMBL/GenBank/DDBJ databases">
        <authorList>
            <person name="Lanie J.A."/>
            <person name="Ng W.-L."/>
            <person name="Kazmierczak K.M."/>
            <person name="Andrzejewski T.M."/>
            <person name="Davidsen T.M."/>
            <person name="Wayne K.J."/>
            <person name="Tettelin H."/>
            <person name="Glass J.I."/>
            <person name="Rusch D."/>
            <person name="Podicherti R."/>
            <person name="Tsui H.-C.T."/>
            <person name="Winkler M.E."/>
        </authorList>
    </citation>
    <scope>NUCLEOTIDE SEQUENCE</scope>
    <source>
        <strain evidence="2">KNB</strain>
    </source>
</reference>
<keyword evidence="1" id="KW-0812">Transmembrane</keyword>
<evidence type="ECO:0000313" key="2">
    <source>
        <dbReference type="EMBL" id="SPS04545.1"/>
    </source>
</evidence>
<proteinExistence type="predicted"/>
<feature type="transmembrane region" description="Helical" evidence="1">
    <location>
        <begin position="12"/>
        <end position="33"/>
    </location>
</feature>
<accession>A0A2X0SI10</accession>
<keyword evidence="1" id="KW-1133">Transmembrane helix</keyword>